<dbReference type="EMBL" id="BAAAOB010000001">
    <property type="protein sequence ID" value="GAA1778659.1"/>
    <property type="molecule type" value="Genomic_DNA"/>
</dbReference>
<reference evidence="1 2" key="1">
    <citation type="journal article" date="2019" name="Int. J. Syst. Evol. Microbiol.">
        <title>The Global Catalogue of Microorganisms (GCM) 10K type strain sequencing project: providing services to taxonomists for standard genome sequencing and annotation.</title>
        <authorList>
            <consortium name="The Broad Institute Genomics Platform"/>
            <consortium name="The Broad Institute Genome Sequencing Center for Infectious Disease"/>
            <person name="Wu L."/>
            <person name="Ma J."/>
        </authorList>
    </citation>
    <scope>NUCLEOTIDE SEQUENCE [LARGE SCALE GENOMIC DNA]</scope>
    <source>
        <strain evidence="1 2">JCM 14736</strain>
    </source>
</reference>
<dbReference type="Proteomes" id="UP001500851">
    <property type="component" value="Unassembled WGS sequence"/>
</dbReference>
<keyword evidence="2" id="KW-1185">Reference proteome</keyword>
<organism evidence="1 2">
    <name type="scientific">Leucobacter iarius</name>
    <dbReference type="NCBI Taxonomy" id="333963"/>
    <lineage>
        <taxon>Bacteria</taxon>
        <taxon>Bacillati</taxon>
        <taxon>Actinomycetota</taxon>
        <taxon>Actinomycetes</taxon>
        <taxon>Micrococcales</taxon>
        <taxon>Microbacteriaceae</taxon>
        <taxon>Leucobacter</taxon>
    </lineage>
</organism>
<gene>
    <name evidence="1" type="ORF">GCM10009768_04400</name>
</gene>
<proteinExistence type="predicted"/>
<evidence type="ECO:0000313" key="2">
    <source>
        <dbReference type="Proteomes" id="UP001500851"/>
    </source>
</evidence>
<accession>A0ABN2L8A8</accession>
<sequence>MLWSAFGRVRMASIPEMPYCLIKASGKAARAIEQRKEAHAWTHESPVPR</sequence>
<name>A0ABN2L8A8_9MICO</name>
<evidence type="ECO:0000313" key="1">
    <source>
        <dbReference type="EMBL" id="GAA1778659.1"/>
    </source>
</evidence>
<protein>
    <submittedName>
        <fullName evidence="1">Uncharacterized protein</fullName>
    </submittedName>
</protein>
<comment type="caution">
    <text evidence="1">The sequence shown here is derived from an EMBL/GenBank/DDBJ whole genome shotgun (WGS) entry which is preliminary data.</text>
</comment>